<evidence type="ECO:0000313" key="3">
    <source>
        <dbReference type="Proteomes" id="UP001642540"/>
    </source>
</evidence>
<dbReference type="EMBL" id="CAXLJM020000025">
    <property type="protein sequence ID" value="CAL8092070.1"/>
    <property type="molecule type" value="Genomic_DNA"/>
</dbReference>
<evidence type="ECO:0008006" key="4">
    <source>
        <dbReference type="Google" id="ProtNLM"/>
    </source>
</evidence>
<keyword evidence="1" id="KW-1133">Transmembrane helix</keyword>
<name>A0ABP1Q768_9HEXA</name>
<comment type="caution">
    <text evidence="2">The sequence shown here is derived from an EMBL/GenBank/DDBJ whole genome shotgun (WGS) entry which is preliminary data.</text>
</comment>
<accession>A0ABP1Q768</accession>
<keyword evidence="1" id="KW-0472">Membrane</keyword>
<feature type="transmembrane region" description="Helical" evidence="1">
    <location>
        <begin position="292"/>
        <end position="314"/>
    </location>
</feature>
<feature type="transmembrane region" description="Helical" evidence="1">
    <location>
        <begin position="21"/>
        <end position="37"/>
    </location>
</feature>
<dbReference type="Proteomes" id="UP001642540">
    <property type="component" value="Unassembled WGS sequence"/>
</dbReference>
<organism evidence="2 3">
    <name type="scientific">Orchesella dallaii</name>
    <dbReference type="NCBI Taxonomy" id="48710"/>
    <lineage>
        <taxon>Eukaryota</taxon>
        <taxon>Metazoa</taxon>
        <taxon>Ecdysozoa</taxon>
        <taxon>Arthropoda</taxon>
        <taxon>Hexapoda</taxon>
        <taxon>Collembola</taxon>
        <taxon>Entomobryomorpha</taxon>
        <taxon>Entomobryoidea</taxon>
        <taxon>Orchesellidae</taxon>
        <taxon>Orchesellinae</taxon>
        <taxon>Orchesella</taxon>
    </lineage>
</organism>
<sequence>MALLLEQSGGLLRWRRRSAKIMVVTWIFTTILLRHFYNSSLYSFMAKEKDSNDFPKSMEELLIREDIPLLSPASFLSELNWIFGREAETKMALRLIKFYMKILYKSSFIFGIDGVYEKSLHQASNGCPINTTYFTVNHNKTADRRIANDFSSDRNFKEKRFTQFAFMCEGNYEKSLKGGFIAQTGTNNRVVVPKQKPFLRVFNFWYAFPNFSTHSFYKFVGYFVQSGLHDLATSRYKILKQLQLLESLNYGRKLGISNGSLFSYLFLSQKQGDMDDDDNHKREHASAKVSEFVGTFILTGFMVGLSFMILIFEVGKSLFKEKK</sequence>
<gene>
    <name evidence="2" type="ORF">ODALV1_LOCUS8115</name>
</gene>
<evidence type="ECO:0000256" key="1">
    <source>
        <dbReference type="SAM" id="Phobius"/>
    </source>
</evidence>
<evidence type="ECO:0000313" key="2">
    <source>
        <dbReference type="EMBL" id="CAL8092070.1"/>
    </source>
</evidence>
<keyword evidence="1" id="KW-0812">Transmembrane</keyword>
<protein>
    <recommendedName>
        <fullName evidence="4">Ionotropic glutamate receptor C-terminal domain-containing protein</fullName>
    </recommendedName>
</protein>
<keyword evidence="3" id="KW-1185">Reference proteome</keyword>
<proteinExistence type="predicted"/>
<reference evidence="2 3" key="1">
    <citation type="submission" date="2024-08" db="EMBL/GenBank/DDBJ databases">
        <authorList>
            <person name="Cucini C."/>
            <person name="Frati F."/>
        </authorList>
    </citation>
    <scope>NUCLEOTIDE SEQUENCE [LARGE SCALE GENOMIC DNA]</scope>
</reference>